<sequence>MTESAHLSVDSGRCRTYIRDKIRKRKRDSPRRIVIYPGMLDINRITLQEDYVLMHWESFGA</sequence>
<proteinExistence type="predicted"/>
<reference evidence="1 2" key="1">
    <citation type="submission" date="2017-07" db="EMBL/GenBank/DDBJ databases">
        <title>Isolation and whole genome analysis of endospore-forming bacteria from heroin.</title>
        <authorList>
            <person name="Kalinowski J."/>
            <person name="Ahrens B."/>
            <person name="Al-Dilaimi A."/>
            <person name="Winkler A."/>
            <person name="Wibberg D."/>
            <person name="Schleenbecker U."/>
            <person name="Ruckert C."/>
            <person name="Wolfel R."/>
            <person name="Grass G."/>
        </authorList>
    </citation>
    <scope>NUCLEOTIDE SEQUENCE [LARGE SCALE GENOMIC DNA]</scope>
    <source>
        <strain evidence="1 2">7537-G1</strain>
    </source>
</reference>
<dbReference type="EMBL" id="NPBY01000025">
    <property type="protein sequence ID" value="PAD78145.1"/>
    <property type="molecule type" value="Genomic_DNA"/>
</dbReference>
<protein>
    <submittedName>
        <fullName evidence="1">Uncharacterized protein</fullName>
    </submittedName>
</protein>
<gene>
    <name evidence="1" type="ORF">CHH67_07285</name>
</gene>
<dbReference type="AlphaFoldDB" id="A0A268EYD9"/>
<accession>A0A268EYD9</accession>
<evidence type="ECO:0000313" key="2">
    <source>
        <dbReference type="Proteomes" id="UP000215596"/>
    </source>
</evidence>
<evidence type="ECO:0000313" key="1">
    <source>
        <dbReference type="EMBL" id="PAD78145.1"/>
    </source>
</evidence>
<comment type="caution">
    <text evidence="1">The sequence shown here is derived from an EMBL/GenBank/DDBJ whole genome shotgun (WGS) entry which is preliminary data.</text>
</comment>
<organism evidence="1 2">
    <name type="scientific">Paenibacillus campinasensis</name>
    <dbReference type="NCBI Taxonomy" id="66347"/>
    <lineage>
        <taxon>Bacteria</taxon>
        <taxon>Bacillati</taxon>
        <taxon>Bacillota</taxon>
        <taxon>Bacilli</taxon>
        <taxon>Bacillales</taxon>
        <taxon>Paenibacillaceae</taxon>
        <taxon>Paenibacillus</taxon>
    </lineage>
</organism>
<dbReference type="Proteomes" id="UP000215596">
    <property type="component" value="Unassembled WGS sequence"/>
</dbReference>
<name>A0A268EYD9_9BACL</name>